<dbReference type="InterPro" id="IPR025507">
    <property type="entry name" value="DUF4394"/>
</dbReference>
<dbReference type="AlphaFoldDB" id="A0A841C4Q5"/>
<dbReference type="EMBL" id="JACHMN010000003">
    <property type="protein sequence ID" value="MBB5874279.1"/>
    <property type="molecule type" value="Genomic_DNA"/>
</dbReference>
<feature type="signal peptide" evidence="1">
    <location>
        <begin position="1"/>
        <end position="26"/>
    </location>
</feature>
<feature type="chain" id="PRO_5032816514" description="DUF4394 domain-containing protein" evidence="1">
    <location>
        <begin position="27"/>
        <end position="283"/>
    </location>
</feature>
<reference evidence="3 4" key="1">
    <citation type="submission" date="2020-08" db="EMBL/GenBank/DDBJ databases">
        <title>Sequencing the genomes of 1000 actinobacteria strains.</title>
        <authorList>
            <person name="Klenk H.-P."/>
        </authorList>
    </citation>
    <scope>NUCLEOTIDE SEQUENCE [LARGE SCALE GENOMIC DNA]</scope>
    <source>
        <strain evidence="3 4">DSM 45362</strain>
    </source>
</reference>
<gene>
    <name evidence="3" type="ORF">F4553_007713</name>
</gene>
<keyword evidence="1" id="KW-0732">Signal</keyword>
<organism evidence="3 4">
    <name type="scientific">Allocatelliglobosispora scoriae</name>
    <dbReference type="NCBI Taxonomy" id="643052"/>
    <lineage>
        <taxon>Bacteria</taxon>
        <taxon>Bacillati</taxon>
        <taxon>Actinomycetota</taxon>
        <taxon>Actinomycetes</taxon>
        <taxon>Micromonosporales</taxon>
        <taxon>Micromonosporaceae</taxon>
        <taxon>Allocatelliglobosispora</taxon>
    </lineage>
</organism>
<proteinExistence type="predicted"/>
<evidence type="ECO:0000313" key="4">
    <source>
        <dbReference type="Proteomes" id="UP000587527"/>
    </source>
</evidence>
<dbReference type="Pfam" id="PF14339">
    <property type="entry name" value="DUF4394"/>
    <property type="match status" value="1"/>
</dbReference>
<sequence>MKLRPTHLVMLAAIVAGLAAPTAASAATDGYGPPTRRGHAPVAIGLTSTQSLVTFRVDEPARTRSLGAVSGLVGDTRIVGIDYRVQDRKLYGVGEQGGIYTFIGAAATKVSQLTAALSGQFFGVDFNPAADRLRIVSDTGQNLRHDVTLGTTITDAPLTYPPAVAAVAGVSAVAYTNNDLDPTTGTTLYDLDTVLDQAAVQSPANAGLLALTGKLGVDAGADAGFDIRSTVYQGKATAATGYAALSVGGRYRLYAVNLITGAARRIGTFPTSTQVSDIAVQLG</sequence>
<protein>
    <recommendedName>
        <fullName evidence="2">DUF4394 domain-containing protein</fullName>
    </recommendedName>
</protein>
<evidence type="ECO:0000313" key="3">
    <source>
        <dbReference type="EMBL" id="MBB5874279.1"/>
    </source>
</evidence>
<comment type="caution">
    <text evidence="3">The sequence shown here is derived from an EMBL/GenBank/DDBJ whole genome shotgun (WGS) entry which is preliminary data.</text>
</comment>
<dbReference type="RefSeq" id="WP_184846291.1">
    <property type="nucleotide sequence ID" value="NZ_JACHMN010000003.1"/>
</dbReference>
<dbReference type="Proteomes" id="UP000587527">
    <property type="component" value="Unassembled WGS sequence"/>
</dbReference>
<feature type="domain" description="DUF4394" evidence="2">
    <location>
        <begin position="52"/>
        <end position="279"/>
    </location>
</feature>
<evidence type="ECO:0000259" key="2">
    <source>
        <dbReference type="Pfam" id="PF14339"/>
    </source>
</evidence>
<evidence type="ECO:0000256" key="1">
    <source>
        <dbReference type="SAM" id="SignalP"/>
    </source>
</evidence>
<keyword evidence="4" id="KW-1185">Reference proteome</keyword>
<name>A0A841C4Q5_9ACTN</name>
<accession>A0A841C4Q5</accession>